<gene>
    <name evidence="1" type="ORF">A3B21_04430</name>
</gene>
<evidence type="ECO:0000313" key="1">
    <source>
        <dbReference type="EMBL" id="OGL81669.1"/>
    </source>
</evidence>
<reference evidence="1 2" key="1">
    <citation type="journal article" date="2016" name="Nat. Commun.">
        <title>Thousands of microbial genomes shed light on interconnected biogeochemical processes in an aquifer system.</title>
        <authorList>
            <person name="Anantharaman K."/>
            <person name="Brown C.T."/>
            <person name="Hug L.A."/>
            <person name="Sharon I."/>
            <person name="Castelle C.J."/>
            <person name="Probst A.J."/>
            <person name="Thomas B.C."/>
            <person name="Singh A."/>
            <person name="Wilkins M.J."/>
            <person name="Karaoz U."/>
            <person name="Brodie E.L."/>
            <person name="Williams K.H."/>
            <person name="Hubbard S.S."/>
            <person name="Banfield J.F."/>
        </authorList>
    </citation>
    <scope>NUCLEOTIDE SEQUENCE [LARGE SCALE GENOMIC DNA]</scope>
</reference>
<evidence type="ECO:0000313" key="2">
    <source>
        <dbReference type="Proteomes" id="UP000176897"/>
    </source>
</evidence>
<sequence length="70" mass="7712">MKILATRETVVVVPVVVKPVEVQVPALAVEVEVRDVEVAIRIALKYAMCRPVHHPLNTLGVVSYLKKLSP</sequence>
<accession>A0A1F7UTU2</accession>
<dbReference type="Proteomes" id="UP000176897">
    <property type="component" value="Unassembled WGS sequence"/>
</dbReference>
<dbReference type="EMBL" id="MGEJ01000003">
    <property type="protein sequence ID" value="OGL81669.1"/>
    <property type="molecule type" value="Genomic_DNA"/>
</dbReference>
<protein>
    <submittedName>
        <fullName evidence="1">Uncharacterized protein</fullName>
    </submittedName>
</protein>
<dbReference type="AlphaFoldDB" id="A0A1F7UTU2"/>
<organism evidence="1 2">
    <name type="scientific">Candidatus Uhrbacteria bacterium RIFCSPLOWO2_01_FULL_47_24</name>
    <dbReference type="NCBI Taxonomy" id="1802401"/>
    <lineage>
        <taxon>Bacteria</taxon>
        <taxon>Candidatus Uhriibacteriota</taxon>
    </lineage>
</organism>
<dbReference type="STRING" id="1802401.A3B21_04430"/>
<name>A0A1F7UTU2_9BACT</name>
<comment type="caution">
    <text evidence="1">The sequence shown here is derived from an EMBL/GenBank/DDBJ whole genome shotgun (WGS) entry which is preliminary data.</text>
</comment>
<proteinExistence type="predicted"/>